<feature type="signal peptide" evidence="1">
    <location>
        <begin position="1"/>
        <end position="18"/>
    </location>
</feature>
<keyword evidence="1" id="KW-0732">Signal</keyword>
<gene>
    <name evidence="2" type="ORF">Micbo1qcDRAFT_179986</name>
</gene>
<dbReference type="STRING" id="196109.A0A136INF8"/>
<sequence length="288" mass="30978">MAFLVLLLPAMAVMRLAAAVVGEAKAAVAARSDLWSSATLSSMELRGTDLKTPPEASGFNDLGLFVSGPEESLQSNQTVVGEARAARPNIMILLANMVHRTSIDGSADLPLNTDNAGDPDFSNGEVVVTPSGLRITSMPWSLKVEWDKVFAANGYQIRSRIKGAQDCWVLYGQEWEYSVRTAIADCGSAWTGTVIALARPTNPKGPNNLHTEARGGGVYLSWYSRNYKKNDPSRLTGMLSSTTTSHGVAFLFPGTWHFQFYVVATSGDLDSIRSSVVVPRVCAGFKGK</sequence>
<dbReference type="Proteomes" id="UP000070501">
    <property type="component" value="Unassembled WGS sequence"/>
</dbReference>
<accession>A0A136INF8</accession>
<proteinExistence type="predicted"/>
<name>A0A136INF8_9PEZI</name>
<reference evidence="3" key="1">
    <citation type="submission" date="2016-02" db="EMBL/GenBank/DDBJ databases">
        <title>Draft genome sequence of Microdochium bolleyi, a fungal endophyte of beachgrass.</title>
        <authorList>
            <consortium name="DOE Joint Genome Institute"/>
            <person name="David A.S."/>
            <person name="May G."/>
            <person name="Haridas S."/>
            <person name="Lim J."/>
            <person name="Wang M."/>
            <person name="Labutti K."/>
            <person name="Lipzen A."/>
            <person name="Barry K."/>
            <person name="Grigoriev I.V."/>
        </authorList>
    </citation>
    <scope>NUCLEOTIDE SEQUENCE [LARGE SCALE GENOMIC DNA]</scope>
    <source>
        <strain evidence="3">J235TASD1</strain>
    </source>
</reference>
<evidence type="ECO:0000256" key="1">
    <source>
        <dbReference type="SAM" id="SignalP"/>
    </source>
</evidence>
<evidence type="ECO:0000313" key="3">
    <source>
        <dbReference type="Proteomes" id="UP000070501"/>
    </source>
</evidence>
<evidence type="ECO:0000313" key="2">
    <source>
        <dbReference type="EMBL" id="KXJ86461.1"/>
    </source>
</evidence>
<dbReference type="InParanoid" id="A0A136INF8"/>
<dbReference type="AlphaFoldDB" id="A0A136INF8"/>
<feature type="chain" id="PRO_5007292871" evidence="1">
    <location>
        <begin position="19"/>
        <end position="288"/>
    </location>
</feature>
<organism evidence="2 3">
    <name type="scientific">Microdochium bolleyi</name>
    <dbReference type="NCBI Taxonomy" id="196109"/>
    <lineage>
        <taxon>Eukaryota</taxon>
        <taxon>Fungi</taxon>
        <taxon>Dikarya</taxon>
        <taxon>Ascomycota</taxon>
        <taxon>Pezizomycotina</taxon>
        <taxon>Sordariomycetes</taxon>
        <taxon>Xylariomycetidae</taxon>
        <taxon>Xylariales</taxon>
        <taxon>Microdochiaceae</taxon>
        <taxon>Microdochium</taxon>
    </lineage>
</organism>
<dbReference type="EMBL" id="KQ964268">
    <property type="protein sequence ID" value="KXJ86461.1"/>
    <property type="molecule type" value="Genomic_DNA"/>
</dbReference>
<protein>
    <submittedName>
        <fullName evidence="2">Uncharacterized protein</fullName>
    </submittedName>
</protein>
<dbReference type="OrthoDB" id="2119228at2759"/>
<keyword evidence="3" id="KW-1185">Reference proteome</keyword>